<feature type="compositionally biased region" description="Basic residues" evidence="1">
    <location>
        <begin position="16"/>
        <end position="28"/>
    </location>
</feature>
<dbReference type="EMBL" id="UZAU01000821">
    <property type="status" value="NOT_ANNOTATED_CDS"/>
    <property type="molecule type" value="Genomic_DNA"/>
</dbReference>
<feature type="region of interest" description="Disordered" evidence="1">
    <location>
        <begin position="1"/>
        <end position="44"/>
    </location>
</feature>
<protein>
    <submittedName>
        <fullName evidence="2">Uncharacterized protein</fullName>
    </submittedName>
</protein>
<evidence type="ECO:0000313" key="2">
    <source>
        <dbReference type="EnsemblPlants" id="cds.evm.model.10.1332"/>
    </source>
</evidence>
<feature type="compositionally biased region" description="Acidic residues" evidence="1">
    <location>
        <begin position="140"/>
        <end position="151"/>
    </location>
</feature>
<feature type="region of interest" description="Disordered" evidence="1">
    <location>
        <begin position="128"/>
        <end position="151"/>
    </location>
</feature>
<dbReference type="Proteomes" id="UP000596661">
    <property type="component" value="Unassembled WGS sequence"/>
</dbReference>
<proteinExistence type="predicted"/>
<evidence type="ECO:0000256" key="1">
    <source>
        <dbReference type="SAM" id="MobiDB-lite"/>
    </source>
</evidence>
<accession>A0A803QJD4</accession>
<dbReference type="Gramene" id="evm.model.10.1332">
    <property type="protein sequence ID" value="cds.evm.model.10.1332"/>
    <property type="gene ID" value="evm.TU.10.1332"/>
</dbReference>
<dbReference type="AlphaFoldDB" id="A0A803QJD4"/>
<keyword evidence="3" id="KW-1185">Reference proteome</keyword>
<reference evidence="2" key="1">
    <citation type="submission" date="2021-03" db="UniProtKB">
        <authorList>
            <consortium name="EnsemblPlants"/>
        </authorList>
    </citation>
    <scope>IDENTIFICATION</scope>
</reference>
<feature type="compositionally biased region" description="Basic and acidic residues" evidence="1">
    <location>
        <begin position="29"/>
        <end position="39"/>
    </location>
</feature>
<name>A0A803QJD4_CANSA</name>
<organism evidence="2 3">
    <name type="scientific">Cannabis sativa</name>
    <name type="common">Hemp</name>
    <name type="synonym">Marijuana</name>
    <dbReference type="NCBI Taxonomy" id="3483"/>
    <lineage>
        <taxon>Eukaryota</taxon>
        <taxon>Viridiplantae</taxon>
        <taxon>Streptophyta</taxon>
        <taxon>Embryophyta</taxon>
        <taxon>Tracheophyta</taxon>
        <taxon>Spermatophyta</taxon>
        <taxon>Magnoliopsida</taxon>
        <taxon>eudicotyledons</taxon>
        <taxon>Gunneridae</taxon>
        <taxon>Pentapetalae</taxon>
        <taxon>rosids</taxon>
        <taxon>fabids</taxon>
        <taxon>Rosales</taxon>
        <taxon>Cannabaceae</taxon>
        <taxon>Cannabis</taxon>
    </lineage>
</organism>
<dbReference type="EnsemblPlants" id="evm.model.10.1332">
    <property type="protein sequence ID" value="cds.evm.model.10.1332"/>
    <property type="gene ID" value="evm.TU.10.1332"/>
</dbReference>
<evidence type="ECO:0000313" key="3">
    <source>
        <dbReference type="Proteomes" id="UP000596661"/>
    </source>
</evidence>
<feature type="compositionally biased region" description="Polar residues" evidence="1">
    <location>
        <begin position="1"/>
        <end position="11"/>
    </location>
</feature>
<sequence>MATTRLGSMSASLAKKISKNPKKPRSKSSKGDPKMDLKGIAKKRMSNVADVVEASGSKKRHLPSKVEARKAKRIKSLNRLRMKVFIFGSRKKISSDLVELKEFVSFAAQMATMQTQFSSVFADSIAKDKASDSSNNDGGSDNEEDIDSEGN</sequence>